<sequence length="196" mass="22293">MRVFTMWSEDAAGHGSKMPFPLLGFEKEAFYGWGRRNEVMLRKTDFFPEEDTTKSYSGFEPEPTRLQAEGHSHHTGWATAVLLKKRSLLFQLLALFYNRVQNLSDILRKEAWNYRKRVIAIRTMNNSVEKKNHLDYFTCGRMIGKQEEGCSLTSAAKEFGISKSVVSCTWKAFQTIGIAVRKVGGGAIGKQPMTDI</sequence>
<evidence type="ECO:0000313" key="2">
    <source>
        <dbReference type="Proteomes" id="UP000887159"/>
    </source>
</evidence>
<organism evidence="1 2">
    <name type="scientific">Trichonephila clavipes</name>
    <name type="common">Golden silk orbweaver</name>
    <name type="synonym">Nephila clavipes</name>
    <dbReference type="NCBI Taxonomy" id="2585209"/>
    <lineage>
        <taxon>Eukaryota</taxon>
        <taxon>Metazoa</taxon>
        <taxon>Ecdysozoa</taxon>
        <taxon>Arthropoda</taxon>
        <taxon>Chelicerata</taxon>
        <taxon>Arachnida</taxon>
        <taxon>Araneae</taxon>
        <taxon>Araneomorphae</taxon>
        <taxon>Entelegynae</taxon>
        <taxon>Araneoidea</taxon>
        <taxon>Nephilidae</taxon>
        <taxon>Trichonephila</taxon>
    </lineage>
</organism>
<dbReference type="Proteomes" id="UP000887159">
    <property type="component" value="Unassembled WGS sequence"/>
</dbReference>
<dbReference type="AlphaFoldDB" id="A0A8X6T4G7"/>
<proteinExistence type="predicted"/>
<comment type="caution">
    <text evidence="1">The sequence shown here is derived from an EMBL/GenBank/DDBJ whole genome shotgun (WGS) entry which is preliminary data.</text>
</comment>
<gene>
    <name evidence="1" type="ORF">TNCV_3992811</name>
</gene>
<name>A0A8X6T4G7_TRICX</name>
<reference evidence="1" key="1">
    <citation type="submission" date="2020-08" db="EMBL/GenBank/DDBJ databases">
        <title>Multicomponent nature underlies the extraordinary mechanical properties of spider dragline silk.</title>
        <authorList>
            <person name="Kono N."/>
            <person name="Nakamura H."/>
            <person name="Mori M."/>
            <person name="Yoshida Y."/>
            <person name="Ohtoshi R."/>
            <person name="Malay A.D."/>
            <person name="Moran D.A.P."/>
            <person name="Tomita M."/>
            <person name="Numata K."/>
            <person name="Arakawa K."/>
        </authorList>
    </citation>
    <scope>NUCLEOTIDE SEQUENCE</scope>
</reference>
<dbReference type="EMBL" id="BMAU01021357">
    <property type="protein sequence ID" value="GFY21237.1"/>
    <property type="molecule type" value="Genomic_DNA"/>
</dbReference>
<protein>
    <submittedName>
        <fullName evidence="1">Uncharacterized protein</fullName>
    </submittedName>
</protein>
<keyword evidence="2" id="KW-1185">Reference proteome</keyword>
<evidence type="ECO:0000313" key="1">
    <source>
        <dbReference type="EMBL" id="GFY21237.1"/>
    </source>
</evidence>
<accession>A0A8X6T4G7</accession>